<evidence type="ECO:0000259" key="8">
    <source>
        <dbReference type="PROSITE" id="PS50928"/>
    </source>
</evidence>
<keyword evidence="10" id="KW-1185">Reference proteome</keyword>
<feature type="domain" description="ABC transmembrane type-1" evidence="8">
    <location>
        <begin position="103"/>
        <end position="318"/>
    </location>
</feature>
<dbReference type="CDD" id="cd06261">
    <property type="entry name" value="TM_PBP2"/>
    <property type="match status" value="1"/>
</dbReference>
<feature type="transmembrane region" description="Helical" evidence="7">
    <location>
        <begin position="192"/>
        <end position="213"/>
    </location>
</feature>
<keyword evidence="4 7" id="KW-0812">Transmembrane</keyword>
<feature type="transmembrane region" description="Helical" evidence="7">
    <location>
        <begin position="107"/>
        <end position="131"/>
    </location>
</feature>
<proteinExistence type="inferred from homology"/>
<keyword evidence="5 7" id="KW-1133">Transmembrane helix</keyword>
<dbReference type="EMBL" id="PIUM01000031">
    <property type="protein sequence ID" value="PKU22518.1"/>
    <property type="molecule type" value="Genomic_DNA"/>
</dbReference>
<keyword evidence="2 7" id="KW-0813">Transport</keyword>
<dbReference type="PANTHER" id="PTHR43163:SF9">
    <property type="entry name" value="ABC TRANSPORTER PERMEASE PROTEIN"/>
    <property type="match status" value="1"/>
</dbReference>
<feature type="transmembrane region" description="Helical" evidence="7">
    <location>
        <begin position="249"/>
        <end position="275"/>
    </location>
</feature>
<dbReference type="InterPro" id="IPR000515">
    <property type="entry name" value="MetI-like"/>
</dbReference>
<dbReference type="InterPro" id="IPR035906">
    <property type="entry name" value="MetI-like_sf"/>
</dbReference>
<feature type="transmembrane region" description="Helical" evidence="7">
    <location>
        <begin position="143"/>
        <end position="165"/>
    </location>
</feature>
<evidence type="ECO:0000313" key="9">
    <source>
        <dbReference type="EMBL" id="PKU22518.1"/>
    </source>
</evidence>
<dbReference type="Pfam" id="PF00528">
    <property type="entry name" value="BPD_transp_1"/>
    <property type="match status" value="1"/>
</dbReference>
<comment type="similarity">
    <text evidence="7">Belongs to the binding-protein-dependent transport system permease family.</text>
</comment>
<sequence>MKRAGPWLRVVAGSASFALPTILGIVILNFLFLQLLPGDAVDVLAMRSGSATVESISALRVQTGLDQPLSGQLAAYLSRLAHFDLGVSTQYHLPVADIIAARLPDTLLLVGGALGLAVVLGLLLGSVMASLAGRWIDRMLSGLLMLIYSTPGFWIGLMMILLFSVKLGLFPSAGSATIGTRLSGLAALYDKAAHLIMPMTALSLFYTAVYARLVRATMIDVLRQDFILAARAKGLHPVTLIRRHAIRNALIPVVTVAGIHLGNLLGGAVVVETVFGWPGMGRLAFDALLSRDFPVLLGVLLLSSILVVAVNALADVLLGWLDPRILTE</sequence>
<name>A0A2N3PQ61_9PROT</name>
<protein>
    <submittedName>
        <fullName evidence="9">ABC transporter permease</fullName>
    </submittedName>
</protein>
<dbReference type="OrthoDB" id="7834831at2"/>
<evidence type="ECO:0000256" key="2">
    <source>
        <dbReference type="ARBA" id="ARBA00022448"/>
    </source>
</evidence>
<dbReference type="PANTHER" id="PTHR43163">
    <property type="entry name" value="DIPEPTIDE TRANSPORT SYSTEM PERMEASE PROTEIN DPPB-RELATED"/>
    <property type="match status" value="1"/>
</dbReference>
<feature type="transmembrane region" description="Helical" evidence="7">
    <location>
        <begin position="295"/>
        <end position="321"/>
    </location>
</feature>
<keyword evidence="6 7" id="KW-0472">Membrane</keyword>
<dbReference type="Proteomes" id="UP000233293">
    <property type="component" value="Unassembled WGS sequence"/>
</dbReference>
<evidence type="ECO:0000313" key="10">
    <source>
        <dbReference type="Proteomes" id="UP000233293"/>
    </source>
</evidence>
<dbReference type="GO" id="GO:0055085">
    <property type="term" value="P:transmembrane transport"/>
    <property type="evidence" value="ECO:0007669"/>
    <property type="project" value="InterPro"/>
</dbReference>
<dbReference type="AlphaFoldDB" id="A0A2N3PQ61"/>
<evidence type="ECO:0000256" key="5">
    <source>
        <dbReference type="ARBA" id="ARBA00022989"/>
    </source>
</evidence>
<reference evidence="10" key="1">
    <citation type="submission" date="2017-12" db="EMBL/GenBank/DDBJ databases">
        <title>Draft genome sequence of Telmatospirillum siberiense 26-4b1T, an acidotolerant peatland alphaproteobacterium potentially involved in sulfur cycling.</title>
        <authorList>
            <person name="Hausmann B."/>
            <person name="Pjevac P."/>
            <person name="Schreck K."/>
            <person name="Herbold C.W."/>
            <person name="Daims H."/>
            <person name="Wagner M."/>
            <person name="Pester M."/>
            <person name="Loy A."/>
        </authorList>
    </citation>
    <scope>NUCLEOTIDE SEQUENCE [LARGE SCALE GENOMIC DNA]</scope>
    <source>
        <strain evidence="10">26-4b1</strain>
    </source>
</reference>
<accession>A0A2N3PQ61</accession>
<organism evidence="9 10">
    <name type="scientific">Telmatospirillum siberiense</name>
    <dbReference type="NCBI Taxonomy" id="382514"/>
    <lineage>
        <taxon>Bacteria</taxon>
        <taxon>Pseudomonadati</taxon>
        <taxon>Pseudomonadota</taxon>
        <taxon>Alphaproteobacteria</taxon>
        <taxon>Rhodospirillales</taxon>
        <taxon>Rhodospirillaceae</taxon>
        <taxon>Telmatospirillum</taxon>
    </lineage>
</organism>
<gene>
    <name evidence="9" type="ORF">CWS72_21460</name>
</gene>
<evidence type="ECO:0000256" key="6">
    <source>
        <dbReference type="ARBA" id="ARBA00023136"/>
    </source>
</evidence>
<dbReference type="PROSITE" id="PS50928">
    <property type="entry name" value="ABC_TM1"/>
    <property type="match status" value="1"/>
</dbReference>
<evidence type="ECO:0000256" key="1">
    <source>
        <dbReference type="ARBA" id="ARBA00004651"/>
    </source>
</evidence>
<keyword evidence="3" id="KW-1003">Cell membrane</keyword>
<evidence type="ECO:0000256" key="4">
    <source>
        <dbReference type="ARBA" id="ARBA00022692"/>
    </source>
</evidence>
<dbReference type="Gene3D" id="1.10.3720.10">
    <property type="entry name" value="MetI-like"/>
    <property type="match status" value="1"/>
</dbReference>
<dbReference type="GO" id="GO:0005886">
    <property type="term" value="C:plasma membrane"/>
    <property type="evidence" value="ECO:0007669"/>
    <property type="project" value="UniProtKB-SubCell"/>
</dbReference>
<dbReference type="SUPFAM" id="SSF161098">
    <property type="entry name" value="MetI-like"/>
    <property type="match status" value="1"/>
</dbReference>
<comment type="subcellular location">
    <subcellularLocation>
        <location evidence="1 7">Cell membrane</location>
        <topology evidence="1 7">Multi-pass membrane protein</topology>
    </subcellularLocation>
</comment>
<comment type="caution">
    <text evidence="9">The sequence shown here is derived from an EMBL/GenBank/DDBJ whole genome shotgun (WGS) entry which is preliminary data.</text>
</comment>
<feature type="transmembrane region" description="Helical" evidence="7">
    <location>
        <begin position="7"/>
        <end position="32"/>
    </location>
</feature>
<evidence type="ECO:0000256" key="7">
    <source>
        <dbReference type="RuleBase" id="RU363032"/>
    </source>
</evidence>
<dbReference type="RefSeq" id="WP_101252716.1">
    <property type="nucleotide sequence ID" value="NZ_PIUM01000031.1"/>
</dbReference>
<evidence type="ECO:0000256" key="3">
    <source>
        <dbReference type="ARBA" id="ARBA00022475"/>
    </source>
</evidence>